<dbReference type="PANTHER" id="PTHR21089:SF1">
    <property type="entry name" value="BIFUNCTIONAL 3-DEHYDROQUINATE DEHYDRATASE_SHIKIMATE DEHYDROGENASE, CHLOROPLASTIC"/>
    <property type="match status" value="1"/>
</dbReference>
<proteinExistence type="predicted"/>
<feature type="non-terminal residue" evidence="2">
    <location>
        <position position="139"/>
    </location>
</feature>
<gene>
    <name evidence="2" type="ORF">METZ01_LOCUS472805</name>
</gene>
<dbReference type="PANTHER" id="PTHR21089">
    <property type="entry name" value="SHIKIMATE DEHYDROGENASE"/>
    <property type="match status" value="1"/>
</dbReference>
<dbReference type="AlphaFoldDB" id="A0A383BJD6"/>
<dbReference type="GO" id="GO:0009423">
    <property type="term" value="P:chorismate biosynthetic process"/>
    <property type="evidence" value="ECO:0007669"/>
    <property type="project" value="TreeGrafter"/>
</dbReference>
<feature type="domain" description="Shikimate dehydrogenase substrate binding N-terminal" evidence="1">
    <location>
        <begin position="6"/>
        <end position="88"/>
    </location>
</feature>
<dbReference type="SUPFAM" id="SSF53223">
    <property type="entry name" value="Aminoacid dehydrogenase-like, N-terminal domain"/>
    <property type="match status" value="1"/>
</dbReference>
<dbReference type="GO" id="GO:0019632">
    <property type="term" value="P:shikimate metabolic process"/>
    <property type="evidence" value="ECO:0007669"/>
    <property type="project" value="TreeGrafter"/>
</dbReference>
<organism evidence="2">
    <name type="scientific">marine metagenome</name>
    <dbReference type="NCBI Taxonomy" id="408172"/>
    <lineage>
        <taxon>unclassified sequences</taxon>
        <taxon>metagenomes</taxon>
        <taxon>ecological metagenomes</taxon>
    </lineage>
</organism>
<dbReference type="EMBL" id="UINC01200871">
    <property type="protein sequence ID" value="SVE19951.1"/>
    <property type="molecule type" value="Genomic_DNA"/>
</dbReference>
<dbReference type="InterPro" id="IPR046346">
    <property type="entry name" value="Aminoacid_DH-like_N_sf"/>
</dbReference>
<dbReference type="GO" id="GO:0050661">
    <property type="term" value="F:NADP binding"/>
    <property type="evidence" value="ECO:0007669"/>
    <property type="project" value="TreeGrafter"/>
</dbReference>
<evidence type="ECO:0000313" key="2">
    <source>
        <dbReference type="EMBL" id="SVE19951.1"/>
    </source>
</evidence>
<dbReference type="Pfam" id="PF08501">
    <property type="entry name" value="Shikimate_dh_N"/>
    <property type="match status" value="1"/>
</dbReference>
<accession>A0A383BJD6</accession>
<evidence type="ECO:0000259" key="1">
    <source>
        <dbReference type="Pfam" id="PF08501"/>
    </source>
</evidence>
<reference evidence="2" key="1">
    <citation type="submission" date="2018-05" db="EMBL/GenBank/DDBJ databases">
        <authorList>
            <person name="Lanie J.A."/>
            <person name="Ng W.-L."/>
            <person name="Kazmierczak K.M."/>
            <person name="Andrzejewski T.M."/>
            <person name="Davidsen T.M."/>
            <person name="Wayne K.J."/>
            <person name="Tettelin H."/>
            <person name="Glass J.I."/>
            <person name="Rusch D."/>
            <person name="Podicherti R."/>
            <person name="Tsui H.-C.T."/>
            <person name="Winkler M.E."/>
        </authorList>
    </citation>
    <scope>NUCLEOTIDE SEQUENCE</scope>
</reference>
<protein>
    <recommendedName>
        <fullName evidence="1">Shikimate dehydrogenase substrate binding N-terminal domain-containing protein</fullName>
    </recommendedName>
</protein>
<dbReference type="InterPro" id="IPR013708">
    <property type="entry name" value="Shikimate_DH-bd_N"/>
</dbReference>
<dbReference type="Gene3D" id="3.40.50.10860">
    <property type="entry name" value="Leucine Dehydrogenase, chain A, domain 1"/>
    <property type="match status" value="1"/>
</dbReference>
<dbReference type="GO" id="GO:0005829">
    <property type="term" value="C:cytosol"/>
    <property type="evidence" value="ECO:0007669"/>
    <property type="project" value="TreeGrafter"/>
</dbReference>
<dbReference type="Gene3D" id="3.40.50.720">
    <property type="entry name" value="NAD(P)-binding Rossmann-like Domain"/>
    <property type="match status" value="1"/>
</dbReference>
<dbReference type="GO" id="GO:0004764">
    <property type="term" value="F:shikimate 3-dehydrogenase (NADP+) activity"/>
    <property type="evidence" value="ECO:0007669"/>
    <property type="project" value="InterPro"/>
</dbReference>
<name>A0A383BJD6_9ZZZZ</name>
<sequence length="139" mass="15342">MKKFAVIGSPIHHSISPKIHSEFAKSLHLKISYKAIEVKKSSFLEQIKKLFEENYDGLNVTLPLKELAYQYADEVSERGKISGAVNTLWKTDKKIFADTTDGKGLIEDLNNNLISLKNASILIVGAGGSVKSILPDIID</sequence>
<dbReference type="InterPro" id="IPR022893">
    <property type="entry name" value="Shikimate_DH_fam"/>
</dbReference>